<comment type="similarity">
    <text evidence="2 6">Belongs to the MTFR1 family.</text>
</comment>
<dbReference type="PANTHER" id="PTHR14215">
    <property type="entry name" value="PROTEIN OF UNKNOWN FUNCTION DUF729"/>
    <property type="match status" value="1"/>
</dbReference>
<evidence type="ECO:0000256" key="1">
    <source>
        <dbReference type="ARBA" id="ARBA00004173"/>
    </source>
</evidence>
<organism evidence="7 8">
    <name type="scientific">Chloebia gouldiae</name>
    <name type="common">Gouldian finch</name>
    <name type="synonym">Erythrura gouldiae</name>
    <dbReference type="NCBI Taxonomy" id="44316"/>
    <lineage>
        <taxon>Eukaryota</taxon>
        <taxon>Metazoa</taxon>
        <taxon>Chordata</taxon>
        <taxon>Craniata</taxon>
        <taxon>Vertebrata</taxon>
        <taxon>Euteleostomi</taxon>
        <taxon>Archelosauria</taxon>
        <taxon>Archosauria</taxon>
        <taxon>Dinosauria</taxon>
        <taxon>Saurischia</taxon>
        <taxon>Theropoda</taxon>
        <taxon>Coelurosauria</taxon>
        <taxon>Aves</taxon>
        <taxon>Neognathae</taxon>
        <taxon>Neoaves</taxon>
        <taxon>Telluraves</taxon>
        <taxon>Australaves</taxon>
        <taxon>Passeriformes</taxon>
        <taxon>Passeroidea</taxon>
        <taxon>Passeridae</taxon>
        <taxon>Chloebia</taxon>
    </lineage>
</organism>
<comment type="function">
    <text evidence="5">May play a role in mitochondrial aerobic respiration. May also regulate mitochondrial organization and fission.</text>
</comment>
<reference evidence="7 8" key="1">
    <citation type="journal article" date="2018" name="Proc. R. Soc. B">
        <title>A non-coding region near Follistatin controls head colour polymorphism in the Gouldian finch.</title>
        <authorList>
            <person name="Toomey M.B."/>
            <person name="Marques C.I."/>
            <person name="Andrade P."/>
            <person name="Araujo P.M."/>
            <person name="Sabatino S."/>
            <person name="Gazda M.A."/>
            <person name="Afonso S."/>
            <person name="Lopes R.J."/>
            <person name="Corbo J.C."/>
            <person name="Carneiro M."/>
        </authorList>
    </citation>
    <scope>NUCLEOTIDE SEQUENCE [LARGE SCALE GENOMIC DNA]</scope>
    <source>
        <strain evidence="7">Red01</strain>
        <tissue evidence="7">Muscle</tissue>
    </source>
</reference>
<dbReference type="InterPro" id="IPR007972">
    <property type="entry name" value="Mtfr1"/>
</dbReference>
<dbReference type="Pfam" id="PF05308">
    <property type="entry name" value="Mito_fiss_reg"/>
    <property type="match status" value="1"/>
</dbReference>
<keyword evidence="8" id="KW-1185">Reference proteome</keyword>
<comment type="function">
    <text evidence="6">Plays a role in mitochondrial aerobic respiration. Regulates mitochondrial organization and fission.</text>
</comment>
<evidence type="ECO:0000256" key="5">
    <source>
        <dbReference type="ARBA" id="ARBA00037378"/>
    </source>
</evidence>
<dbReference type="STRING" id="44316.ENSEGOP00005000369"/>
<dbReference type="GO" id="GO:0009060">
    <property type="term" value="P:aerobic respiration"/>
    <property type="evidence" value="ECO:0007669"/>
    <property type="project" value="UniProtKB-UniRule"/>
</dbReference>
<keyword evidence="3" id="KW-0809">Transit peptide</keyword>
<evidence type="ECO:0000256" key="3">
    <source>
        <dbReference type="ARBA" id="ARBA00022946"/>
    </source>
</evidence>
<accession>A0A3L8T0W1</accession>
<evidence type="ECO:0000256" key="6">
    <source>
        <dbReference type="RuleBase" id="RU369053"/>
    </source>
</evidence>
<evidence type="ECO:0000256" key="4">
    <source>
        <dbReference type="ARBA" id="ARBA00023128"/>
    </source>
</evidence>
<name>A0A3L8T0W1_CHLGU</name>
<dbReference type="GO" id="GO:0005739">
    <property type="term" value="C:mitochondrion"/>
    <property type="evidence" value="ECO:0007669"/>
    <property type="project" value="UniProtKB-SubCell"/>
</dbReference>
<comment type="subcellular location">
    <subcellularLocation>
        <location evidence="1 6">Mitochondrion</location>
    </subcellularLocation>
</comment>
<protein>
    <recommendedName>
        <fullName evidence="6">Mitochondrial fission regulator</fullName>
    </recommendedName>
</protein>
<dbReference type="AlphaFoldDB" id="A0A3L8T0W1"/>
<evidence type="ECO:0000313" key="8">
    <source>
        <dbReference type="Proteomes" id="UP000276834"/>
    </source>
</evidence>
<comment type="caution">
    <text evidence="7">The sequence shown here is derived from an EMBL/GenBank/DDBJ whole genome shotgun (WGS) entry which is preliminary data.</text>
</comment>
<keyword evidence="4 6" id="KW-0496">Mitochondrion</keyword>
<dbReference type="OrthoDB" id="2133332at2759"/>
<dbReference type="GO" id="GO:0000266">
    <property type="term" value="P:mitochondrial fission"/>
    <property type="evidence" value="ECO:0007669"/>
    <property type="project" value="UniProtKB-UniRule"/>
</dbReference>
<dbReference type="PANTHER" id="PTHR14215:SF1">
    <property type="entry name" value="MITOCHONDRIAL FISSION REGULATOR 1"/>
    <property type="match status" value="1"/>
</dbReference>
<dbReference type="EMBL" id="QUSF01000001">
    <property type="protein sequence ID" value="RLW12976.1"/>
    <property type="molecule type" value="Genomic_DNA"/>
</dbReference>
<proteinExistence type="inferred from homology"/>
<gene>
    <name evidence="7" type="ORF">DV515_00000296</name>
</gene>
<dbReference type="Proteomes" id="UP000276834">
    <property type="component" value="Unassembled WGS sequence"/>
</dbReference>
<evidence type="ECO:0000313" key="7">
    <source>
        <dbReference type="EMBL" id="RLW12976.1"/>
    </source>
</evidence>
<evidence type="ECO:0000256" key="2">
    <source>
        <dbReference type="ARBA" id="ARBA00005807"/>
    </source>
</evidence>
<sequence length="88" mass="9895">MKGEKSLKGYGSTKERINTTKIDILKKGKGRNTKLPENVLWSSKPYGSSRSIVRKIGTNLSLIQCPRVHFQKSAAEQRFRSVVVITFA</sequence>